<dbReference type="GO" id="GO:0005829">
    <property type="term" value="C:cytosol"/>
    <property type="evidence" value="ECO:0007669"/>
    <property type="project" value="TreeGrafter"/>
</dbReference>
<evidence type="ECO:0000256" key="3">
    <source>
        <dbReference type="ARBA" id="ARBA00023163"/>
    </source>
</evidence>
<dbReference type="PROSITE" id="PS51063">
    <property type="entry name" value="HTH_CRP_2"/>
    <property type="match status" value="1"/>
</dbReference>
<dbReference type="Proteomes" id="UP000001420">
    <property type="component" value="Chromosome"/>
</dbReference>
<dbReference type="eggNOG" id="COG0664">
    <property type="taxonomic scope" value="Bacteria"/>
</dbReference>
<name>Q7TV94_PROMA</name>
<reference evidence="5 6" key="1">
    <citation type="journal article" date="2003" name="Proc. Natl. Acad. Sci. U.S.A.">
        <title>Genome sequence of the cyanobacterium Prochlorococcus marinus SS120, a nearly minimal oxyphototrophic genome.</title>
        <authorList>
            <person name="Dufresne A."/>
            <person name="Salanoubat M."/>
            <person name="Partensky F."/>
            <person name="Artiguenave F."/>
            <person name="Axmann I.M."/>
            <person name="Barbe V."/>
            <person name="Duprat S."/>
            <person name="Galperin M.Y."/>
            <person name="Koonin E.V."/>
            <person name="Le Gall F."/>
            <person name="Makarova K.S."/>
            <person name="Ostrowski M."/>
            <person name="Oztas S."/>
            <person name="Robert C."/>
            <person name="Rogozin I.B."/>
            <person name="Scanlan D.J."/>
            <person name="Tandeau de Marsac N."/>
            <person name="Weissenbach J."/>
            <person name="Wincker P."/>
            <person name="Wolf Y.I."/>
            <person name="Hess W.R."/>
        </authorList>
    </citation>
    <scope>NUCLEOTIDE SEQUENCE [LARGE SCALE GENOMIC DNA]</scope>
    <source>
        <strain evidence="6">SARG / CCMP1375 / SS120</strain>
    </source>
</reference>
<dbReference type="PATRIC" id="fig|167539.5.peg.1661"/>
<keyword evidence="1" id="KW-0805">Transcription regulation</keyword>
<accession>Q7TV94</accession>
<organism evidence="5 6">
    <name type="scientific">Prochlorococcus marinus (strain SARG / CCMP1375 / SS120)</name>
    <dbReference type="NCBI Taxonomy" id="167539"/>
    <lineage>
        <taxon>Bacteria</taxon>
        <taxon>Bacillati</taxon>
        <taxon>Cyanobacteriota</taxon>
        <taxon>Cyanophyceae</taxon>
        <taxon>Synechococcales</taxon>
        <taxon>Prochlorococcaceae</taxon>
        <taxon>Prochlorococcus</taxon>
    </lineage>
</organism>
<dbReference type="InterPro" id="IPR014710">
    <property type="entry name" value="RmlC-like_jellyroll"/>
</dbReference>
<dbReference type="EnsemblBacteria" id="AAQ00618">
    <property type="protein sequence ID" value="AAQ00618"/>
    <property type="gene ID" value="Pro_1574"/>
</dbReference>
<dbReference type="GO" id="GO:0003700">
    <property type="term" value="F:DNA-binding transcription factor activity"/>
    <property type="evidence" value="ECO:0007669"/>
    <property type="project" value="InterPro"/>
</dbReference>
<dbReference type="CDD" id="cd00092">
    <property type="entry name" value="HTH_CRP"/>
    <property type="match status" value="1"/>
</dbReference>
<evidence type="ECO:0000313" key="5">
    <source>
        <dbReference type="EMBL" id="AAQ00618.1"/>
    </source>
</evidence>
<evidence type="ECO:0000256" key="2">
    <source>
        <dbReference type="ARBA" id="ARBA00023125"/>
    </source>
</evidence>
<dbReference type="InterPro" id="IPR050397">
    <property type="entry name" value="Env_Response_Regulators"/>
</dbReference>
<protein>
    <submittedName>
        <fullName evidence="5">Crp family bacterial regulatory protein</fullName>
    </submittedName>
</protein>
<dbReference type="GO" id="GO:0003677">
    <property type="term" value="F:DNA binding"/>
    <property type="evidence" value="ECO:0007669"/>
    <property type="project" value="UniProtKB-KW"/>
</dbReference>
<dbReference type="RefSeq" id="WP_011125724.1">
    <property type="nucleotide sequence ID" value="NC_005042.1"/>
</dbReference>
<keyword evidence="2" id="KW-0238">DNA-binding</keyword>
<gene>
    <name evidence="5" type="primary">crp</name>
    <name evidence="5" type="ordered locus">Pro_1574</name>
</gene>
<dbReference type="HOGENOM" id="CLU_075053_8_0_3"/>
<dbReference type="InterPro" id="IPR036388">
    <property type="entry name" value="WH-like_DNA-bd_sf"/>
</dbReference>
<sequence>MAAANCTVSPKVLDGLSKFLETSFARKNIVHISKGNYIPWLKGKIWIVVKGLIKLRVPRIDGNEFILGFVGQNQVLGEPFSFIDHCSPFTLVDCELLHLPVEEVYNSPPLALAILESLSLRHRSTELNLTVLLEKTAEERVKAFLELIATDFGKPVEEGLMIDFLITHQDIANAVGLTRVTITRILSQLKKTGWLRKLDGGFLVIAF</sequence>
<dbReference type="InterPro" id="IPR018490">
    <property type="entry name" value="cNMP-bd_dom_sf"/>
</dbReference>
<dbReference type="SMART" id="SM00419">
    <property type="entry name" value="HTH_CRP"/>
    <property type="match status" value="1"/>
</dbReference>
<dbReference type="PANTHER" id="PTHR24567:SF74">
    <property type="entry name" value="HTH-TYPE TRANSCRIPTIONAL REGULATOR ARCR"/>
    <property type="match status" value="1"/>
</dbReference>
<dbReference type="EMBL" id="AE017126">
    <property type="protein sequence ID" value="AAQ00618.1"/>
    <property type="molecule type" value="Genomic_DNA"/>
</dbReference>
<feature type="domain" description="HTH crp-type" evidence="4">
    <location>
        <begin position="135"/>
        <end position="207"/>
    </location>
</feature>
<dbReference type="Pfam" id="PF13545">
    <property type="entry name" value="HTH_Crp_2"/>
    <property type="match status" value="1"/>
</dbReference>
<dbReference type="InterPro" id="IPR018335">
    <property type="entry name" value="Tscrpt_reg_HTH_Crp-type_CS"/>
</dbReference>
<dbReference type="PROSITE" id="PS00042">
    <property type="entry name" value="HTH_CRP_1"/>
    <property type="match status" value="1"/>
</dbReference>
<dbReference type="InterPro" id="IPR036390">
    <property type="entry name" value="WH_DNA-bd_sf"/>
</dbReference>
<keyword evidence="6" id="KW-1185">Reference proteome</keyword>
<dbReference type="SUPFAM" id="SSF46785">
    <property type="entry name" value="Winged helix' DNA-binding domain"/>
    <property type="match status" value="1"/>
</dbReference>
<dbReference type="OrthoDB" id="5242211at2"/>
<evidence type="ECO:0000259" key="4">
    <source>
        <dbReference type="PROSITE" id="PS51063"/>
    </source>
</evidence>
<dbReference type="PRINTS" id="PR00034">
    <property type="entry name" value="HTHCRP"/>
</dbReference>
<dbReference type="SUPFAM" id="SSF51206">
    <property type="entry name" value="cAMP-binding domain-like"/>
    <property type="match status" value="1"/>
</dbReference>
<dbReference type="KEGG" id="pma:Pro_1574"/>
<dbReference type="AlphaFoldDB" id="Q7TV94"/>
<keyword evidence="3" id="KW-0804">Transcription</keyword>
<dbReference type="Gene3D" id="1.10.10.10">
    <property type="entry name" value="Winged helix-like DNA-binding domain superfamily/Winged helix DNA-binding domain"/>
    <property type="match status" value="1"/>
</dbReference>
<evidence type="ECO:0000256" key="1">
    <source>
        <dbReference type="ARBA" id="ARBA00023015"/>
    </source>
</evidence>
<evidence type="ECO:0000313" key="6">
    <source>
        <dbReference type="Proteomes" id="UP000001420"/>
    </source>
</evidence>
<dbReference type="Gene3D" id="2.60.120.10">
    <property type="entry name" value="Jelly Rolls"/>
    <property type="match status" value="1"/>
</dbReference>
<proteinExistence type="predicted"/>
<dbReference type="InterPro" id="IPR012318">
    <property type="entry name" value="HTH_CRP"/>
</dbReference>
<dbReference type="PANTHER" id="PTHR24567">
    <property type="entry name" value="CRP FAMILY TRANSCRIPTIONAL REGULATORY PROTEIN"/>
    <property type="match status" value="1"/>
</dbReference>
<dbReference type="STRING" id="167539.Pro_1574"/>